<dbReference type="AlphaFoldDB" id="A0A512PQQ3"/>
<name>A0A512PQQ3_9LACO</name>
<sequence length="111" mass="12331">MKVNRSLKQHADNYRQAVLNQQSIKIGLLSLRLSTLCWSLTIIALILIIFSQTRNLGFLVAGIAFLGFIDVLNAWLVNHQLGIIISILLSTFTIFVLCVIALFVVGALLHL</sequence>
<evidence type="ECO:0000256" key="1">
    <source>
        <dbReference type="SAM" id="Phobius"/>
    </source>
</evidence>
<keyword evidence="1" id="KW-1133">Transmembrane helix</keyword>
<reference evidence="2 3" key="1">
    <citation type="submission" date="2019-07" db="EMBL/GenBank/DDBJ databases">
        <title>Whole genome shotgun sequence of Lactobacillus rapi NBRC 109618.</title>
        <authorList>
            <person name="Hosoyama A."/>
            <person name="Uohara A."/>
            <person name="Ohji S."/>
            <person name="Ichikawa N."/>
        </authorList>
    </citation>
    <scope>NUCLEOTIDE SEQUENCE [LARGE SCALE GENOMIC DNA]</scope>
    <source>
        <strain evidence="2 3">NBRC 109618</strain>
    </source>
</reference>
<feature type="transmembrane region" description="Helical" evidence="1">
    <location>
        <begin position="29"/>
        <end position="50"/>
    </location>
</feature>
<accession>A0A512PQQ3</accession>
<feature type="transmembrane region" description="Helical" evidence="1">
    <location>
        <begin position="83"/>
        <end position="109"/>
    </location>
</feature>
<dbReference type="STRING" id="1423795.FD12_GL002333"/>
<organism evidence="2 3">
    <name type="scientific">Lentilactobacillus rapi</name>
    <dbReference type="NCBI Taxonomy" id="481723"/>
    <lineage>
        <taxon>Bacteria</taxon>
        <taxon>Bacillati</taxon>
        <taxon>Bacillota</taxon>
        <taxon>Bacilli</taxon>
        <taxon>Lactobacillales</taxon>
        <taxon>Lactobacillaceae</taxon>
        <taxon>Lentilactobacillus</taxon>
    </lineage>
</organism>
<keyword evidence="1" id="KW-0812">Transmembrane</keyword>
<evidence type="ECO:0000313" key="3">
    <source>
        <dbReference type="Proteomes" id="UP000321569"/>
    </source>
</evidence>
<gene>
    <name evidence="2" type="ORF">LRA02_24110</name>
</gene>
<feature type="transmembrane region" description="Helical" evidence="1">
    <location>
        <begin position="56"/>
        <end position="76"/>
    </location>
</feature>
<keyword evidence="1" id="KW-0472">Membrane</keyword>
<dbReference type="Proteomes" id="UP000321569">
    <property type="component" value="Unassembled WGS sequence"/>
</dbReference>
<proteinExistence type="predicted"/>
<protein>
    <submittedName>
        <fullName evidence="2">Uncharacterized protein</fullName>
    </submittedName>
</protein>
<dbReference type="EMBL" id="BKAM01000091">
    <property type="protein sequence ID" value="GEP73543.1"/>
    <property type="molecule type" value="Genomic_DNA"/>
</dbReference>
<dbReference type="RefSeq" id="WP_054748100.1">
    <property type="nucleotide sequence ID" value="NZ_BKAM01000091.1"/>
</dbReference>
<evidence type="ECO:0000313" key="2">
    <source>
        <dbReference type="EMBL" id="GEP73543.1"/>
    </source>
</evidence>
<comment type="caution">
    <text evidence="2">The sequence shown here is derived from an EMBL/GenBank/DDBJ whole genome shotgun (WGS) entry which is preliminary data.</text>
</comment>